<sequence length="469" mass="52491">MSCGAPAGSLYRPGGRLARLGDWLRDHAGLIRGLQWLVVLVYAVLLVVPAMLPLPDDTAHVWNHITVLAEFAFWGIWWPFVLLSMLLFGRLWCGVLCPEGALAEWAARRGRGRPIPRWMRWGGWPFVAFVCTTVYGQMVSVYQYPKAALLVLGGSTVAAVAVGYWYTRGKRAWCRYLCPVNGVFALLSKLAPVHFRVNEAAWQNSVANKRTIVIKAVDCAPLQPISQMQGGSGCHMCGRCSSHRDAVTLSLRSPSDEIVRVGAREADGWQTLLIVFGLLGVAIGAFHWSASPWFVAIKQALAEWLVEREWFWALDSDAPWWLFTHYPEKNDVFSWLDGSLLLAYIGATALVLGTVSSLLLALAVRSGGRWQWQRLHHLAQALIPLAGCGVFLGLTAVTLTLLRGEGVYWHWINDLRLALLLAASLWSLWLAQGIVRQWRGGWRMLPPLLAFVAVLAWVDSAWGWLFWWW</sequence>
<dbReference type="InterPro" id="IPR017896">
    <property type="entry name" value="4Fe4S_Fe-S-bd"/>
</dbReference>
<reference evidence="4" key="1">
    <citation type="journal article" date="2019" name="Int. J. Syst. Evol. Microbiol.">
        <title>The Global Catalogue of Microorganisms (GCM) 10K type strain sequencing project: providing services to taxonomists for standard genome sequencing and annotation.</title>
        <authorList>
            <consortium name="The Broad Institute Genomics Platform"/>
            <consortium name="The Broad Institute Genome Sequencing Center for Infectious Disease"/>
            <person name="Wu L."/>
            <person name="Ma J."/>
        </authorList>
    </citation>
    <scope>NUCLEOTIDE SEQUENCE [LARGE SCALE GENOMIC DNA]</scope>
    <source>
        <strain evidence="4">KCTC 42742</strain>
    </source>
</reference>
<feature type="transmembrane region" description="Helical" evidence="1">
    <location>
        <begin position="72"/>
        <end position="97"/>
    </location>
</feature>
<feature type="transmembrane region" description="Helical" evidence="1">
    <location>
        <begin position="447"/>
        <end position="467"/>
    </location>
</feature>
<evidence type="ECO:0000313" key="3">
    <source>
        <dbReference type="EMBL" id="MFC3532916.1"/>
    </source>
</evidence>
<feature type="transmembrane region" description="Helical" evidence="1">
    <location>
        <begin position="382"/>
        <end position="403"/>
    </location>
</feature>
<keyword evidence="4" id="KW-1185">Reference proteome</keyword>
<keyword evidence="1" id="KW-1133">Transmembrane helix</keyword>
<feature type="transmembrane region" description="Helical" evidence="1">
    <location>
        <begin position="415"/>
        <end position="435"/>
    </location>
</feature>
<keyword evidence="1" id="KW-0472">Membrane</keyword>
<keyword evidence="1" id="KW-0812">Transmembrane</keyword>
<evidence type="ECO:0000259" key="2">
    <source>
        <dbReference type="Pfam" id="PF12801"/>
    </source>
</evidence>
<dbReference type="EMBL" id="JBHRXN010000031">
    <property type="protein sequence ID" value="MFC3532916.1"/>
    <property type="molecule type" value="Genomic_DNA"/>
</dbReference>
<gene>
    <name evidence="3" type="ORF">ACFOLG_12065</name>
</gene>
<accession>A0ABV7RF24</accession>
<comment type="caution">
    <text evidence="3">The sequence shown here is derived from an EMBL/GenBank/DDBJ whole genome shotgun (WGS) entry which is preliminary data.</text>
</comment>
<dbReference type="Proteomes" id="UP001595741">
    <property type="component" value="Unassembled WGS sequence"/>
</dbReference>
<feature type="domain" description="4Fe-4S ferredoxin-type" evidence="2">
    <location>
        <begin position="73"/>
        <end position="115"/>
    </location>
</feature>
<feature type="transmembrane region" description="Helical" evidence="1">
    <location>
        <begin position="147"/>
        <end position="166"/>
    </location>
</feature>
<feature type="transmembrane region" description="Helical" evidence="1">
    <location>
        <begin position="341"/>
        <end position="362"/>
    </location>
</feature>
<feature type="transmembrane region" description="Helical" evidence="1">
    <location>
        <begin position="34"/>
        <end position="52"/>
    </location>
</feature>
<feature type="transmembrane region" description="Helical" evidence="1">
    <location>
        <begin position="118"/>
        <end position="135"/>
    </location>
</feature>
<feature type="transmembrane region" description="Helical" evidence="1">
    <location>
        <begin position="269"/>
        <end position="288"/>
    </location>
</feature>
<dbReference type="Pfam" id="PF12801">
    <property type="entry name" value="Fer4_5"/>
    <property type="match status" value="2"/>
</dbReference>
<proteinExistence type="predicted"/>
<organism evidence="3 4">
    <name type="scientific">Vogesella facilis</name>
    <dbReference type="NCBI Taxonomy" id="1655232"/>
    <lineage>
        <taxon>Bacteria</taxon>
        <taxon>Pseudomonadati</taxon>
        <taxon>Pseudomonadota</taxon>
        <taxon>Betaproteobacteria</taxon>
        <taxon>Neisseriales</taxon>
        <taxon>Chromobacteriaceae</taxon>
        <taxon>Vogesella</taxon>
    </lineage>
</organism>
<protein>
    <submittedName>
        <fullName evidence="3">4Fe-4S binding protein</fullName>
    </submittedName>
</protein>
<evidence type="ECO:0000256" key="1">
    <source>
        <dbReference type="SAM" id="Phobius"/>
    </source>
</evidence>
<evidence type="ECO:0000313" key="4">
    <source>
        <dbReference type="Proteomes" id="UP001595741"/>
    </source>
</evidence>
<dbReference type="RefSeq" id="WP_386092088.1">
    <property type="nucleotide sequence ID" value="NZ_JBHRXN010000031.1"/>
</dbReference>
<feature type="domain" description="4Fe-4S ferredoxin-type" evidence="2">
    <location>
        <begin position="157"/>
        <end position="196"/>
    </location>
</feature>
<name>A0ABV7RF24_9NEIS</name>